<evidence type="ECO:0000313" key="2">
    <source>
        <dbReference type="Proteomes" id="UP000004324"/>
    </source>
</evidence>
<reference evidence="1 2" key="1">
    <citation type="journal article" date="2012" name="J. Bacteriol.">
        <title>Draft Genome Sequences for Two Metal-Reducing Pelosinus fermentans Strains Isolated from a Cr(VI)-Contaminated Site and for Type Strain R7.</title>
        <authorList>
            <person name="Brown S.D."/>
            <person name="Podar M."/>
            <person name="Klingeman D.M."/>
            <person name="Johnson C.M."/>
            <person name="Yang Z.K."/>
            <person name="Utturkar S.M."/>
            <person name="Land M.L."/>
            <person name="Mosher J.J."/>
            <person name="Hurt R.A.Jr."/>
            <person name="Phelps T.J."/>
            <person name="Palumbo A.V."/>
            <person name="Arkin A.P."/>
            <person name="Hazen T.C."/>
            <person name="Elias D.A."/>
        </authorList>
    </citation>
    <scope>NUCLEOTIDE SEQUENCE [LARGE SCALE GENOMIC DNA]</scope>
    <source>
        <strain evidence="1 2">B4</strain>
    </source>
</reference>
<proteinExistence type="predicted"/>
<dbReference type="RefSeq" id="WP_007930223.1">
    <property type="nucleotide sequence ID" value="NZ_AKVJ01000002.1"/>
</dbReference>
<organism evidence="1 2">
    <name type="scientific">Pelosinus fermentans B4</name>
    <dbReference type="NCBI Taxonomy" id="1149862"/>
    <lineage>
        <taxon>Bacteria</taxon>
        <taxon>Bacillati</taxon>
        <taxon>Bacillota</taxon>
        <taxon>Negativicutes</taxon>
        <taxon>Selenomonadales</taxon>
        <taxon>Sporomusaceae</taxon>
        <taxon>Pelosinus</taxon>
    </lineage>
</organism>
<dbReference type="OrthoDB" id="1685048at2"/>
<evidence type="ECO:0008006" key="3">
    <source>
        <dbReference type="Google" id="ProtNLM"/>
    </source>
</evidence>
<dbReference type="AlphaFoldDB" id="I9B730"/>
<dbReference type="EMBL" id="AKVJ01000002">
    <property type="protein sequence ID" value="EIW20937.1"/>
    <property type="molecule type" value="Genomic_DNA"/>
</dbReference>
<keyword evidence="2" id="KW-1185">Reference proteome</keyword>
<evidence type="ECO:0000313" key="1">
    <source>
        <dbReference type="EMBL" id="EIW20937.1"/>
    </source>
</evidence>
<accession>I9B730</accession>
<dbReference type="PATRIC" id="fig|1149862.3.peg.64"/>
<protein>
    <recommendedName>
        <fullName evidence="3">Replicative DNA helicase</fullName>
    </recommendedName>
</protein>
<gene>
    <name evidence="1" type="ORF">FB4_1789</name>
</gene>
<name>I9B730_9FIRM</name>
<dbReference type="Proteomes" id="UP000004324">
    <property type="component" value="Unassembled WGS sequence"/>
</dbReference>
<comment type="caution">
    <text evidence="1">The sequence shown here is derived from an EMBL/GenBank/DDBJ whole genome shotgun (WGS) entry which is preliminary data.</text>
</comment>
<sequence>MEEYLKDTTKGFGERFRRLAIFTPLFSLKGKRKSAALPFDIDWFSLGLLTLLFFFESKLHRQGKKGRQELADYLYELTQVQIGASRAHYDLITETIMDTFRDPMGKRHNEVFFNWETGDQEVVQFSLLKTDAFDQENNRQYFTLDEAGLELIFATKEYFSEFRISIAQLLIRKQLEKGEFSSALHEIHEMRIAVQALRDHIQRLGLEVTRNIISDDTYGKYAKTIENVYERLTREDEEFRELYSFVRETTAKLQFESQEQVDEEARLQIAQVSIELGEVHQLHHGLLYNVMQLKNKALEAARQALFSAGIQSFNFDQEIVSRIVSSPLPEEAVKGLVHPFTRLHQQTSWSLLALLFPQRLQRSDQEEETAAYPEMEEEEYRQHTLQQEENFGRIMEEVIQVMDGKDSMELKDMVSGLPGELLQHRSFYDFWLLLHQRSPVVKGVGEGKHVLDKALALLGDDILEVGEKPEFLQITEQYTLQNMCFTRRRKNE</sequence>